<gene>
    <name evidence="1" type="ORF">C7451_10545</name>
</gene>
<dbReference type="OrthoDB" id="7545296at2"/>
<reference evidence="1 2" key="1">
    <citation type="submission" date="2018-05" db="EMBL/GenBank/DDBJ databases">
        <title>Genomic Encyclopedia of Type Strains, Phase IV (KMG-IV): sequencing the most valuable type-strain genomes for metagenomic binning, comparative biology and taxonomic classification.</title>
        <authorList>
            <person name="Goeker M."/>
        </authorList>
    </citation>
    <scope>NUCLEOTIDE SEQUENCE [LARGE SCALE GENOMIC DNA]</scope>
    <source>
        <strain evidence="1 2">DSM 3183</strain>
    </source>
</reference>
<dbReference type="Proteomes" id="UP000248014">
    <property type="component" value="Unassembled WGS sequence"/>
</dbReference>
<dbReference type="AlphaFoldDB" id="A0A2V3V586"/>
<dbReference type="RefSeq" id="WP_110298325.1">
    <property type="nucleotide sequence ID" value="NZ_QJJM01000005.1"/>
</dbReference>
<name>A0A2V3V586_9SPHN</name>
<dbReference type="EMBL" id="QJJM01000005">
    <property type="protein sequence ID" value="PXW76274.1"/>
    <property type="molecule type" value="Genomic_DNA"/>
</dbReference>
<comment type="caution">
    <text evidence="1">The sequence shown here is derived from an EMBL/GenBank/DDBJ whole genome shotgun (WGS) entry which is preliminary data.</text>
</comment>
<evidence type="ECO:0000313" key="1">
    <source>
        <dbReference type="EMBL" id="PXW76274.1"/>
    </source>
</evidence>
<proteinExistence type="predicted"/>
<accession>A0A2V3V586</accession>
<dbReference type="Gene3D" id="3.10.180.10">
    <property type="entry name" value="2,3-Dihydroxybiphenyl 1,2-Dioxygenase, domain 1"/>
    <property type="match status" value="2"/>
</dbReference>
<keyword evidence="2" id="KW-1185">Reference proteome</keyword>
<sequence length="302" mass="32943">MSHHPKHGKIMGGVAVTPDLAGSLADYQGRLGLDLVEQGPLPADLAASWGCAGSAGLPYAMLRPQSGAHCFIRLVEQPDVPGFRPTRTFGWAAYELTVRDVFGWPDRLDGSGFRVIGPPREIAGLPYFIPMQVLGRGDEMIYLNEVAMDTPSSDLPKAHSLTDHVFIVILAAKDRMAAVDWYRHALRLDEGESYTLEYTMINAAFGKPAGTQSVITMVQNERLPILEIDDYPAEATDRPSHAEMLPPGNALVTLAVESFDDLDVEFLTPPVLRHGDLYMGNMAATVRGPSGELIELIETGRF</sequence>
<dbReference type="SUPFAM" id="SSF54593">
    <property type="entry name" value="Glyoxalase/Bleomycin resistance protein/Dihydroxybiphenyl dioxygenase"/>
    <property type="match status" value="2"/>
</dbReference>
<protein>
    <submittedName>
        <fullName evidence="1">Uncharacterized protein</fullName>
    </submittedName>
</protein>
<dbReference type="InterPro" id="IPR029068">
    <property type="entry name" value="Glyas_Bleomycin-R_OHBP_Dase"/>
</dbReference>
<evidence type="ECO:0000313" key="2">
    <source>
        <dbReference type="Proteomes" id="UP000248014"/>
    </source>
</evidence>
<organism evidence="1 2">
    <name type="scientific">Blastomonas natatoria</name>
    <dbReference type="NCBI Taxonomy" id="34015"/>
    <lineage>
        <taxon>Bacteria</taxon>
        <taxon>Pseudomonadati</taxon>
        <taxon>Pseudomonadota</taxon>
        <taxon>Alphaproteobacteria</taxon>
        <taxon>Sphingomonadales</taxon>
        <taxon>Sphingomonadaceae</taxon>
        <taxon>Blastomonas</taxon>
    </lineage>
</organism>